<keyword evidence="2" id="KW-1185">Reference proteome</keyword>
<dbReference type="EMBL" id="CM043800">
    <property type="protein sequence ID" value="KAI4810989.1"/>
    <property type="molecule type" value="Genomic_DNA"/>
</dbReference>
<evidence type="ECO:0000313" key="1">
    <source>
        <dbReference type="EMBL" id="KAI4810989.1"/>
    </source>
</evidence>
<organism evidence="1 2">
    <name type="scientific">Chaenocephalus aceratus</name>
    <name type="common">Blackfin icefish</name>
    <name type="synonym">Chaenichthys aceratus</name>
    <dbReference type="NCBI Taxonomy" id="36190"/>
    <lineage>
        <taxon>Eukaryota</taxon>
        <taxon>Metazoa</taxon>
        <taxon>Chordata</taxon>
        <taxon>Craniata</taxon>
        <taxon>Vertebrata</taxon>
        <taxon>Euteleostomi</taxon>
        <taxon>Actinopterygii</taxon>
        <taxon>Neopterygii</taxon>
        <taxon>Teleostei</taxon>
        <taxon>Neoteleostei</taxon>
        <taxon>Acanthomorphata</taxon>
        <taxon>Eupercaria</taxon>
        <taxon>Perciformes</taxon>
        <taxon>Notothenioidei</taxon>
        <taxon>Channichthyidae</taxon>
        <taxon>Chaenocephalus</taxon>
    </lineage>
</organism>
<proteinExistence type="predicted"/>
<dbReference type="Proteomes" id="UP001057452">
    <property type="component" value="Chromosome 16"/>
</dbReference>
<evidence type="ECO:0000313" key="2">
    <source>
        <dbReference type="Proteomes" id="UP001057452"/>
    </source>
</evidence>
<gene>
    <name evidence="1" type="ORF">KUCAC02_013916</name>
</gene>
<feature type="non-terminal residue" evidence="1">
    <location>
        <position position="88"/>
    </location>
</feature>
<protein>
    <submittedName>
        <fullName evidence="1">Uncharacterized protein</fullName>
    </submittedName>
</protein>
<comment type="caution">
    <text evidence="1">The sequence shown here is derived from an EMBL/GenBank/DDBJ whole genome shotgun (WGS) entry which is preliminary data.</text>
</comment>
<name>A0ACB9WDK9_CHAAC</name>
<accession>A0ACB9WDK9</accession>
<reference evidence="1" key="1">
    <citation type="submission" date="2022-05" db="EMBL/GenBank/DDBJ databases">
        <title>Chromosome-level genome of Chaenocephalus aceratus.</title>
        <authorList>
            <person name="Park H."/>
        </authorList>
    </citation>
    <scope>NUCLEOTIDE SEQUENCE</scope>
    <source>
        <strain evidence="1">KU_202001</strain>
    </source>
</reference>
<sequence length="88" mass="9344">MGARRGGSPVPGGSKREQELELAKTKSTVPVVLSAGPRWLLDVTWQGAEDNKNNCVVYCKVSGNQSVIAPLASILEEGWTAGNTSLFN</sequence>